<dbReference type="GO" id="GO:0008170">
    <property type="term" value="F:N-methyltransferase activity"/>
    <property type="evidence" value="ECO:0007669"/>
    <property type="project" value="InterPro"/>
</dbReference>
<comment type="caution">
    <text evidence="4">The sequence shown here is derived from an EMBL/GenBank/DDBJ whole genome shotgun (WGS) entry which is preliminary data.</text>
</comment>
<proteinExistence type="predicted"/>
<dbReference type="Gene3D" id="3.40.50.150">
    <property type="entry name" value="Vaccinia Virus protein VP39"/>
    <property type="match status" value="1"/>
</dbReference>
<name>A0A9D2UX21_9ACTN</name>
<accession>A0A9D2UX21</accession>
<organism evidence="4 5">
    <name type="scientific">Slackia equolifaciens</name>
    <dbReference type="NCBI Taxonomy" id="498718"/>
    <lineage>
        <taxon>Bacteria</taxon>
        <taxon>Bacillati</taxon>
        <taxon>Actinomycetota</taxon>
        <taxon>Coriobacteriia</taxon>
        <taxon>Eggerthellales</taxon>
        <taxon>Eggerthellaceae</taxon>
        <taxon>Slackia</taxon>
    </lineage>
</organism>
<gene>
    <name evidence="4" type="ORF">K8U77_06150</name>
</gene>
<reference evidence="4" key="1">
    <citation type="journal article" date="2021" name="PeerJ">
        <title>Extensive microbial diversity within the chicken gut microbiome revealed by metagenomics and culture.</title>
        <authorList>
            <person name="Gilroy R."/>
            <person name="Ravi A."/>
            <person name="Getino M."/>
            <person name="Pursley I."/>
            <person name="Horton D.L."/>
            <person name="Alikhan N.F."/>
            <person name="Baker D."/>
            <person name="Gharbi K."/>
            <person name="Hall N."/>
            <person name="Watson M."/>
            <person name="Adriaenssens E.M."/>
            <person name="Foster-Nyarko E."/>
            <person name="Jarju S."/>
            <person name="Secka A."/>
            <person name="Antonio M."/>
            <person name="Oren A."/>
            <person name="Chaudhuri R.R."/>
            <person name="La Ragione R."/>
            <person name="Hildebrand F."/>
            <person name="Pallen M.J."/>
        </authorList>
    </citation>
    <scope>NUCLEOTIDE SEQUENCE</scope>
    <source>
        <strain evidence="4">ChiGjej6B6-11269</strain>
    </source>
</reference>
<dbReference type="Proteomes" id="UP000786989">
    <property type="component" value="Unassembled WGS sequence"/>
</dbReference>
<reference evidence="4" key="2">
    <citation type="submission" date="2021-09" db="EMBL/GenBank/DDBJ databases">
        <authorList>
            <person name="Gilroy R."/>
        </authorList>
    </citation>
    <scope>NUCLEOTIDE SEQUENCE</scope>
    <source>
        <strain evidence="4">ChiGjej6B6-11269</strain>
    </source>
</reference>
<evidence type="ECO:0000259" key="3">
    <source>
        <dbReference type="Pfam" id="PF02384"/>
    </source>
</evidence>
<keyword evidence="4" id="KW-0808">Transferase</keyword>
<sequence length="817" mass="88842">MTKIEMRCLRDVARFHNDSRITVRGTQRLLQKGPYRFYAEPGALPYDDYVLDGQYVLLGSVLNVVSPAGTFQVTRANGKIAVSELYHVISGMTDDDTEYLAWVLSHTPVAGYVDLGGQVVRLEERRMGGISVPWPDARTRKAVSLFMRDCRDRARDAKEKAASLREEGAKAFLGLKEEGGRVPLGSLFEVAEGRFLESSSRRSGGKYPVVSSQGVVGHSDEVGCEGQCIVVGQAGQYALQYWMPDGAFALQDTVCISKSEGWNASDMPLEAVYFALYAEGIRNRLRVAGKNVKAKETNVSRIGECLVPDFSNPSMASGYCALSRKLMRRIVELEREAEEAALGARRLMGDLIKGDVDLGKIACFEKHSSKQVDLPDSDTVVADAFEEEPSVEENAHRVADNLFELVASDFGVRGIGYSAFDVAWEAIPLLYIRLKEGRSAYASMMNAVSGADRRRAIDDLLVRRASEWSELSFLENLTTSFSSLSEGGVERLLDALLDLPACMDFAPIGAHVLRMLNCKGVVRQIGDSDAYKQNGATCPLAVSELLSGIASVFAPEAKEIFDPCMIDGSMAMAATSVSGGSLCAQTSEAGSMLVERLCASLVCPADSSEIVVGESALLKDAFSGRSFDFVTSFLPCNETDWTDAPLDANDQRWIFGMPPRNKANLAWFQHAYAHRSKEGTLVLLAANALLHESRGCEPDVRKSIIDSGCIRAVISLPGRLFDDGRAAQSIIVAQDCRGDDCETLFIDATACGVENAGLGGGGAESRLLPSSAIDKILSAIRFWELGQGYVDEKGFCRSVEKSEIMDKGVLTPWTFVQ</sequence>
<evidence type="ECO:0000256" key="2">
    <source>
        <dbReference type="ARBA" id="ARBA00023125"/>
    </source>
</evidence>
<dbReference type="Gene3D" id="3.90.220.20">
    <property type="entry name" value="DNA methylase specificity domains"/>
    <property type="match status" value="1"/>
</dbReference>
<evidence type="ECO:0000313" key="5">
    <source>
        <dbReference type="Proteomes" id="UP000786989"/>
    </source>
</evidence>
<dbReference type="GO" id="GO:0009307">
    <property type="term" value="P:DNA restriction-modification system"/>
    <property type="evidence" value="ECO:0007669"/>
    <property type="project" value="UniProtKB-KW"/>
</dbReference>
<dbReference type="EMBL" id="DYWI01000115">
    <property type="protein sequence ID" value="HJF65679.1"/>
    <property type="molecule type" value="Genomic_DNA"/>
</dbReference>
<keyword evidence="4" id="KW-0489">Methyltransferase</keyword>
<protein>
    <submittedName>
        <fullName evidence="4">N-6 DNA methylase</fullName>
    </submittedName>
</protein>
<dbReference type="GO" id="GO:0003677">
    <property type="term" value="F:DNA binding"/>
    <property type="evidence" value="ECO:0007669"/>
    <property type="project" value="UniProtKB-KW"/>
</dbReference>
<dbReference type="InterPro" id="IPR003356">
    <property type="entry name" value="DNA_methylase_A-5"/>
</dbReference>
<feature type="domain" description="DNA methylase adenine-specific" evidence="3">
    <location>
        <begin position="539"/>
        <end position="807"/>
    </location>
</feature>
<dbReference type="SUPFAM" id="SSF116734">
    <property type="entry name" value="DNA methylase specificity domain"/>
    <property type="match status" value="1"/>
</dbReference>
<dbReference type="Pfam" id="PF02384">
    <property type="entry name" value="N6_Mtase"/>
    <property type="match status" value="1"/>
</dbReference>
<keyword evidence="2" id="KW-0238">DNA-binding</keyword>
<dbReference type="GO" id="GO:0032259">
    <property type="term" value="P:methylation"/>
    <property type="evidence" value="ECO:0007669"/>
    <property type="project" value="UniProtKB-KW"/>
</dbReference>
<dbReference type="PANTHER" id="PTHR42998">
    <property type="entry name" value="TYPE I RESTRICTION ENZYME HINDVIIP M PROTEIN-RELATED"/>
    <property type="match status" value="1"/>
</dbReference>
<evidence type="ECO:0000313" key="4">
    <source>
        <dbReference type="EMBL" id="HJF65679.1"/>
    </source>
</evidence>
<dbReference type="SUPFAM" id="SSF53335">
    <property type="entry name" value="S-adenosyl-L-methionine-dependent methyltransferases"/>
    <property type="match status" value="1"/>
</dbReference>
<dbReference type="InterPro" id="IPR044946">
    <property type="entry name" value="Restrct_endonuc_typeI_TRD_sf"/>
</dbReference>
<dbReference type="AlphaFoldDB" id="A0A9D2UX21"/>
<evidence type="ECO:0000256" key="1">
    <source>
        <dbReference type="ARBA" id="ARBA00022747"/>
    </source>
</evidence>
<dbReference type="InterPro" id="IPR029063">
    <property type="entry name" value="SAM-dependent_MTases_sf"/>
</dbReference>
<keyword evidence="1" id="KW-0680">Restriction system</keyword>
<dbReference type="PANTHER" id="PTHR42998:SF1">
    <property type="entry name" value="TYPE I RESTRICTION ENZYME HINDI METHYLASE SUBUNIT"/>
    <property type="match status" value="1"/>
</dbReference>
<dbReference type="InterPro" id="IPR052916">
    <property type="entry name" value="Type-I_RE_MTase_Subunit"/>
</dbReference>